<dbReference type="GO" id="GO:0050661">
    <property type="term" value="F:NADP binding"/>
    <property type="evidence" value="ECO:0007669"/>
    <property type="project" value="InterPro"/>
</dbReference>
<proteinExistence type="predicted"/>
<sequence length="354" mass="39850">MNFTDRFEFIKDKPARNRAVMAPMDTLMATNGFANDFHIQHYGARAYGGVGTIIVESTAVAENGRIREKDLGIWSDSHIEGLQRIVNISKQANAIIGIQLNHAGAKAEVAMPIIGATKFYDYLNQEQLKIASHDDLQIIKQQFVDAAKRAKLAGFDFVELHAAHGYFLSELIHSKLNDVIKSPDIITRSQLLIEIVNDIYDVVQIPVGIRVSFTDHAEGGMELAEYQPLVELLDEKVSYWHVSSGETIARVRMADVIADLGTKLFRLPIAVTVKKWTTKPVVVVGNFDSIADVNEALVNNIDAIAFGRPLLYNPNFVITNLLKVDEIKQTDYHWNQNLWFDYHDYKNLITNIIK</sequence>
<gene>
    <name evidence="7" type="ORF">SERIO_v1c09020</name>
</gene>
<evidence type="ECO:0000313" key="7">
    <source>
        <dbReference type="EMBL" id="AKM54462.1"/>
    </source>
</evidence>
<dbReference type="InterPro" id="IPR044152">
    <property type="entry name" value="YqjM-like"/>
</dbReference>
<dbReference type="InterPro" id="IPR013785">
    <property type="entry name" value="Aldolase_TIM"/>
</dbReference>
<dbReference type="GO" id="GO:0003959">
    <property type="term" value="F:NADPH dehydrogenase activity"/>
    <property type="evidence" value="ECO:0007669"/>
    <property type="project" value="InterPro"/>
</dbReference>
<feature type="domain" description="NADH:flavin oxidoreductase/NADH oxidase N-terminal" evidence="6">
    <location>
        <begin position="10"/>
        <end position="318"/>
    </location>
</feature>
<keyword evidence="3" id="KW-0288">FMN</keyword>
<dbReference type="PATRIC" id="fig|743698.3.peg.909"/>
<dbReference type="RefSeq" id="WP_053040853.1">
    <property type="nucleotide sequence ID" value="NZ_CP011856.1"/>
</dbReference>
<evidence type="ECO:0000256" key="2">
    <source>
        <dbReference type="ARBA" id="ARBA00022630"/>
    </source>
</evidence>
<dbReference type="Gene3D" id="3.20.20.70">
    <property type="entry name" value="Aldolase class I"/>
    <property type="match status" value="1"/>
</dbReference>
<dbReference type="GO" id="GO:0010181">
    <property type="term" value="F:FMN binding"/>
    <property type="evidence" value="ECO:0007669"/>
    <property type="project" value="InterPro"/>
</dbReference>
<evidence type="ECO:0000256" key="4">
    <source>
        <dbReference type="ARBA" id="ARBA00022857"/>
    </source>
</evidence>
<dbReference type="Proteomes" id="UP000035661">
    <property type="component" value="Chromosome"/>
</dbReference>
<dbReference type="Pfam" id="PF00724">
    <property type="entry name" value="Oxidored_FMN"/>
    <property type="match status" value="1"/>
</dbReference>
<evidence type="ECO:0000313" key="8">
    <source>
        <dbReference type="Proteomes" id="UP000035661"/>
    </source>
</evidence>
<evidence type="ECO:0000259" key="6">
    <source>
        <dbReference type="Pfam" id="PF00724"/>
    </source>
</evidence>
<name>A0A0H3XMZ0_9MOLU</name>
<comment type="cofactor">
    <cofactor evidence="1">
        <name>FMN</name>
        <dbReference type="ChEBI" id="CHEBI:58210"/>
    </cofactor>
</comment>
<reference evidence="7 8" key="1">
    <citation type="journal article" date="2015" name="Genome Biol. Evol.">
        <title>Found and Lost: The Fates of Horizontally Acquired Genes in Arthropod-Symbiotic Spiroplasma.</title>
        <authorList>
            <person name="Lo W.S."/>
            <person name="Gasparich G.E."/>
            <person name="Kuo C.H."/>
        </authorList>
    </citation>
    <scope>NUCLEOTIDE SEQUENCE [LARGE SCALE GENOMIC DNA]</scope>
    <source>
        <strain evidence="8">TDA-040725-5</strain>
    </source>
</reference>
<protein>
    <submittedName>
        <fullName evidence="7">NADH:flavin oxidoreductase/NADH oxidase</fullName>
    </submittedName>
</protein>
<accession>A0A0H3XMZ0</accession>
<dbReference type="PANTHER" id="PTHR43303:SF4">
    <property type="entry name" value="NADPH DEHYDROGENASE C23G7.10C-RELATED"/>
    <property type="match status" value="1"/>
</dbReference>
<dbReference type="KEGG" id="seri:SERIO_v1c09020"/>
<keyword evidence="8" id="KW-1185">Reference proteome</keyword>
<dbReference type="InterPro" id="IPR001155">
    <property type="entry name" value="OxRdtase_FMN_N"/>
</dbReference>
<dbReference type="STRING" id="315358.SERIO_v1c09020"/>
<dbReference type="PANTHER" id="PTHR43303">
    <property type="entry name" value="NADPH DEHYDROGENASE C23G7.10C-RELATED"/>
    <property type="match status" value="1"/>
</dbReference>
<evidence type="ECO:0000256" key="5">
    <source>
        <dbReference type="ARBA" id="ARBA00023002"/>
    </source>
</evidence>
<keyword evidence="5" id="KW-0560">Oxidoreductase</keyword>
<dbReference type="SUPFAM" id="SSF51395">
    <property type="entry name" value="FMN-linked oxidoreductases"/>
    <property type="match status" value="1"/>
</dbReference>
<evidence type="ECO:0000256" key="1">
    <source>
        <dbReference type="ARBA" id="ARBA00001917"/>
    </source>
</evidence>
<keyword evidence="2" id="KW-0285">Flavoprotein</keyword>
<keyword evidence="4" id="KW-0521">NADP</keyword>
<dbReference type="EMBL" id="CP011856">
    <property type="protein sequence ID" value="AKM54462.1"/>
    <property type="molecule type" value="Genomic_DNA"/>
</dbReference>
<organism evidence="7 8">
    <name type="scientific">Spiroplasma eriocheiris</name>
    <dbReference type="NCBI Taxonomy" id="315358"/>
    <lineage>
        <taxon>Bacteria</taxon>
        <taxon>Bacillati</taxon>
        <taxon>Mycoplasmatota</taxon>
        <taxon>Mollicutes</taxon>
        <taxon>Entomoplasmatales</taxon>
        <taxon>Spiroplasmataceae</taxon>
        <taxon>Spiroplasma</taxon>
    </lineage>
</organism>
<dbReference type="AlphaFoldDB" id="A0A0H3XMZ0"/>
<evidence type="ECO:0000256" key="3">
    <source>
        <dbReference type="ARBA" id="ARBA00022643"/>
    </source>
</evidence>
<reference evidence="8" key="2">
    <citation type="submission" date="2015-06" db="EMBL/GenBank/DDBJ databases">
        <title>Complete genome sequence of Spiroplasma eriocheiris TDA-040725-5 (DSM 21848).</title>
        <authorList>
            <person name="Lo W.-S."/>
            <person name="Kuo C.-H."/>
        </authorList>
    </citation>
    <scope>NUCLEOTIDE SEQUENCE [LARGE SCALE GENOMIC DNA]</scope>
    <source>
        <strain evidence="8">TDA-040725-5</strain>
    </source>
</reference>